<protein>
    <recommendedName>
        <fullName evidence="3">histidine kinase</fullName>
        <ecNumber evidence="3">2.7.13.3</ecNumber>
    </recommendedName>
</protein>
<dbReference type="InterPro" id="IPR004358">
    <property type="entry name" value="Sig_transdc_His_kin-like_C"/>
</dbReference>
<keyword evidence="9" id="KW-0418">Kinase</keyword>
<evidence type="ECO:0000259" key="16">
    <source>
        <dbReference type="PROSITE" id="PS50109"/>
    </source>
</evidence>
<keyword evidence="11" id="KW-1133">Transmembrane helix</keyword>
<evidence type="ECO:0000256" key="3">
    <source>
        <dbReference type="ARBA" id="ARBA00012438"/>
    </source>
</evidence>
<dbReference type="Pfam" id="PF01627">
    <property type="entry name" value="Hpt"/>
    <property type="match status" value="1"/>
</dbReference>
<evidence type="ECO:0000313" key="20">
    <source>
        <dbReference type="Proteomes" id="UP001597108"/>
    </source>
</evidence>
<evidence type="ECO:0000256" key="11">
    <source>
        <dbReference type="ARBA" id="ARBA00022989"/>
    </source>
</evidence>
<dbReference type="Gene3D" id="3.30.450.20">
    <property type="entry name" value="PAS domain"/>
    <property type="match status" value="1"/>
</dbReference>
<dbReference type="SMART" id="SM00388">
    <property type="entry name" value="HisKA"/>
    <property type="match status" value="1"/>
</dbReference>
<organism evidence="19 20">
    <name type="scientific">Tropicimonas aquimaris</name>
    <dbReference type="NCBI Taxonomy" id="914152"/>
    <lineage>
        <taxon>Bacteria</taxon>
        <taxon>Pseudomonadati</taxon>
        <taxon>Pseudomonadota</taxon>
        <taxon>Alphaproteobacteria</taxon>
        <taxon>Rhodobacterales</taxon>
        <taxon>Roseobacteraceae</taxon>
        <taxon>Tropicimonas</taxon>
    </lineage>
</organism>
<dbReference type="PROSITE" id="PS50894">
    <property type="entry name" value="HPT"/>
    <property type="match status" value="1"/>
</dbReference>
<reference evidence="20" key="1">
    <citation type="journal article" date="2019" name="Int. J. Syst. Evol. Microbiol.">
        <title>The Global Catalogue of Microorganisms (GCM) 10K type strain sequencing project: providing services to taxonomists for standard genome sequencing and annotation.</title>
        <authorList>
            <consortium name="The Broad Institute Genomics Platform"/>
            <consortium name="The Broad Institute Genome Sequencing Center for Infectious Disease"/>
            <person name="Wu L."/>
            <person name="Ma J."/>
        </authorList>
    </citation>
    <scope>NUCLEOTIDE SEQUENCE [LARGE SCALE GENOMIC DNA]</scope>
    <source>
        <strain evidence="20">CCUG 60524</strain>
    </source>
</reference>
<keyword evidence="10 19" id="KW-0067">ATP-binding</keyword>
<feature type="domain" description="HPt" evidence="18">
    <location>
        <begin position="687"/>
        <end position="781"/>
    </location>
</feature>
<dbReference type="CDD" id="cd16922">
    <property type="entry name" value="HATPase_EvgS-ArcB-TorS-like"/>
    <property type="match status" value="1"/>
</dbReference>
<keyword evidence="13" id="KW-0472">Membrane</keyword>
<evidence type="ECO:0000256" key="15">
    <source>
        <dbReference type="PROSITE-ProRule" id="PRU00169"/>
    </source>
</evidence>
<dbReference type="Proteomes" id="UP001597108">
    <property type="component" value="Unassembled WGS sequence"/>
</dbReference>
<dbReference type="PROSITE" id="PS50109">
    <property type="entry name" value="HIS_KIN"/>
    <property type="match status" value="1"/>
</dbReference>
<evidence type="ECO:0000256" key="1">
    <source>
        <dbReference type="ARBA" id="ARBA00000085"/>
    </source>
</evidence>
<gene>
    <name evidence="19" type="ORF">ACFQ2S_11730</name>
</gene>
<dbReference type="InterPro" id="IPR003661">
    <property type="entry name" value="HisK_dim/P_dom"/>
</dbReference>
<evidence type="ECO:0000259" key="18">
    <source>
        <dbReference type="PROSITE" id="PS50894"/>
    </source>
</evidence>
<name>A0ABW3IQB5_9RHOB</name>
<keyword evidence="5" id="KW-0997">Cell inner membrane</keyword>
<evidence type="ECO:0000256" key="13">
    <source>
        <dbReference type="ARBA" id="ARBA00023136"/>
    </source>
</evidence>
<dbReference type="GO" id="GO:0005524">
    <property type="term" value="F:ATP binding"/>
    <property type="evidence" value="ECO:0007669"/>
    <property type="project" value="UniProtKB-KW"/>
</dbReference>
<feature type="domain" description="Histidine kinase" evidence="16">
    <location>
        <begin position="294"/>
        <end position="515"/>
    </location>
</feature>
<keyword evidence="4" id="KW-1003">Cell membrane</keyword>
<comment type="caution">
    <text evidence="19">The sequence shown here is derived from an EMBL/GenBank/DDBJ whole genome shotgun (WGS) entry which is preliminary data.</text>
</comment>
<dbReference type="Gene3D" id="1.10.287.130">
    <property type="match status" value="1"/>
</dbReference>
<evidence type="ECO:0000256" key="7">
    <source>
        <dbReference type="ARBA" id="ARBA00022679"/>
    </source>
</evidence>
<dbReference type="Pfam" id="PF00512">
    <property type="entry name" value="HisKA"/>
    <property type="match status" value="1"/>
</dbReference>
<feature type="modified residue" description="4-aspartylphosphate" evidence="15">
    <location>
        <position position="582"/>
    </location>
</feature>
<dbReference type="InterPro" id="IPR005467">
    <property type="entry name" value="His_kinase_dom"/>
</dbReference>
<sequence>MHRLEALILENEDWLVDRVVYYAVAEGFSEYTSTLREAWRASICGLSSPILEAIAAAGDTSNSQTGFGKARESIVAFGVDQALKHRARGIQLTDFLGLLKYYRRAYLDLIDEHSMPDSDARRLRGWILDFFDQMEIGLCGEWISASDVQRLRDLQNRAKSLTNEKNKYLTIFESIREPVILLDANHHPTHLNHAAHLLFCGEVTPGASYYGASNSPLLNTQITSMLEGSPDGGHDAVIKTLSGPREFNVNTQKMLDVSHKFDGTVIILNDVSEYKRALRRAEAADQAKSTFLAAMSHEIRTPIAGVLGLARLLRDTELTSEQSRHVDGILSSGELLAGVVSDILDFSQAEIGGRTPLPKNFDVAGLVSQVLLVVERAASEKGLKLVTQINPDLPQQLRGDTSMIRQVLLNLAHNAVKFTDTGEITVRVAPLQRAGGPDLVRFEVIDTGIGLPNGPKAWLFDPFTQHDRGGASLKGGVGLGLAICKKIVASLGGEIRCCANRPSGSVFQVDLPLQAAISVVEEVSPQSQVARARVLVVDDDMANRAVAEGYLEKLGHFATSVPSASEALERLNSEPFDLVLSDNRMPDVTGLELLTRIRALPADRNATVPVVIVTASVGDVKATGPGAAEPDGVLGKPYDIADLSHVLRSLLPEPSPSHLHEMAADPMTAPQEDRELAIFRQHMSCLGPERTRRIIEAFTHSTPIHMANLHDCVSTGDWRGVSSAAHALAGAAGVLGLEEISQCARKIEARAEVGDKTLSPDDVFSLEHKVDDARRRLLELSANMELGQS</sequence>
<dbReference type="PANTHER" id="PTHR43047">
    <property type="entry name" value="TWO-COMPONENT HISTIDINE PROTEIN KINASE"/>
    <property type="match status" value="1"/>
</dbReference>
<dbReference type="SUPFAM" id="SSF47384">
    <property type="entry name" value="Homodimeric domain of signal transducing histidine kinase"/>
    <property type="match status" value="1"/>
</dbReference>
<evidence type="ECO:0000256" key="6">
    <source>
        <dbReference type="ARBA" id="ARBA00022553"/>
    </source>
</evidence>
<evidence type="ECO:0000313" key="19">
    <source>
        <dbReference type="EMBL" id="MFD0980321.1"/>
    </source>
</evidence>
<dbReference type="Pfam" id="PF02518">
    <property type="entry name" value="HATPase_c"/>
    <property type="match status" value="1"/>
</dbReference>
<dbReference type="SMART" id="SM00387">
    <property type="entry name" value="HATPase_c"/>
    <property type="match status" value="1"/>
</dbReference>
<feature type="modified residue" description="Phosphohistidine" evidence="14">
    <location>
        <position position="726"/>
    </location>
</feature>
<evidence type="ECO:0000256" key="9">
    <source>
        <dbReference type="ARBA" id="ARBA00022777"/>
    </source>
</evidence>
<dbReference type="InterPro" id="IPR011006">
    <property type="entry name" value="CheY-like_superfamily"/>
</dbReference>
<keyword evidence="6 15" id="KW-0597">Phosphoprotein</keyword>
<dbReference type="SUPFAM" id="SSF55874">
    <property type="entry name" value="ATPase domain of HSP90 chaperone/DNA topoisomerase II/histidine kinase"/>
    <property type="match status" value="1"/>
</dbReference>
<evidence type="ECO:0000259" key="17">
    <source>
        <dbReference type="PROSITE" id="PS50110"/>
    </source>
</evidence>
<feature type="domain" description="Response regulatory" evidence="17">
    <location>
        <begin position="533"/>
        <end position="651"/>
    </location>
</feature>
<keyword evidence="10 19" id="KW-0547">Nucleotide-binding</keyword>
<dbReference type="InterPro" id="IPR036097">
    <property type="entry name" value="HisK_dim/P_sf"/>
</dbReference>
<comment type="catalytic activity">
    <reaction evidence="1">
        <text>ATP + protein L-histidine = ADP + protein N-phospho-L-histidine.</text>
        <dbReference type="EC" id="2.7.13.3"/>
    </reaction>
</comment>
<dbReference type="CDD" id="cd17546">
    <property type="entry name" value="REC_hyHK_CKI1_RcsC-like"/>
    <property type="match status" value="1"/>
</dbReference>
<keyword evidence="8" id="KW-0812">Transmembrane</keyword>
<dbReference type="InterPro" id="IPR036641">
    <property type="entry name" value="HPT_dom_sf"/>
</dbReference>
<comment type="subcellular location">
    <subcellularLocation>
        <location evidence="2">Cell inner membrane</location>
        <topology evidence="2">Multi-pass membrane protein</topology>
    </subcellularLocation>
</comment>
<keyword evidence="12" id="KW-0902">Two-component regulatory system</keyword>
<keyword evidence="7" id="KW-0808">Transferase</keyword>
<dbReference type="PROSITE" id="PS50110">
    <property type="entry name" value="RESPONSE_REGULATORY"/>
    <property type="match status" value="1"/>
</dbReference>
<dbReference type="EC" id="2.7.13.3" evidence="3"/>
<proteinExistence type="predicted"/>
<dbReference type="Pfam" id="PF00072">
    <property type="entry name" value="Response_reg"/>
    <property type="match status" value="1"/>
</dbReference>
<dbReference type="InterPro" id="IPR001789">
    <property type="entry name" value="Sig_transdc_resp-reg_receiver"/>
</dbReference>
<dbReference type="RefSeq" id="WP_386074652.1">
    <property type="nucleotide sequence ID" value="NZ_JBHTJT010000017.1"/>
</dbReference>
<dbReference type="PANTHER" id="PTHR43047:SF72">
    <property type="entry name" value="OSMOSENSING HISTIDINE PROTEIN KINASE SLN1"/>
    <property type="match status" value="1"/>
</dbReference>
<evidence type="ECO:0000256" key="10">
    <source>
        <dbReference type="ARBA" id="ARBA00022840"/>
    </source>
</evidence>
<evidence type="ECO:0000256" key="14">
    <source>
        <dbReference type="PROSITE-ProRule" id="PRU00110"/>
    </source>
</evidence>
<dbReference type="EMBL" id="JBHTJT010000017">
    <property type="protein sequence ID" value="MFD0980321.1"/>
    <property type="molecule type" value="Genomic_DNA"/>
</dbReference>
<evidence type="ECO:0000256" key="4">
    <source>
        <dbReference type="ARBA" id="ARBA00022475"/>
    </source>
</evidence>
<keyword evidence="20" id="KW-1185">Reference proteome</keyword>
<dbReference type="CDD" id="cd00082">
    <property type="entry name" value="HisKA"/>
    <property type="match status" value="1"/>
</dbReference>
<dbReference type="PRINTS" id="PR00344">
    <property type="entry name" value="BCTRLSENSOR"/>
</dbReference>
<dbReference type="InterPro" id="IPR003594">
    <property type="entry name" value="HATPase_dom"/>
</dbReference>
<dbReference type="Gene3D" id="3.40.50.2300">
    <property type="match status" value="1"/>
</dbReference>
<dbReference type="SUPFAM" id="SSF52172">
    <property type="entry name" value="CheY-like"/>
    <property type="match status" value="1"/>
</dbReference>
<evidence type="ECO:0000256" key="5">
    <source>
        <dbReference type="ARBA" id="ARBA00022519"/>
    </source>
</evidence>
<dbReference type="InterPro" id="IPR036890">
    <property type="entry name" value="HATPase_C_sf"/>
</dbReference>
<dbReference type="Gene3D" id="3.30.565.10">
    <property type="entry name" value="Histidine kinase-like ATPase, C-terminal domain"/>
    <property type="match status" value="1"/>
</dbReference>
<accession>A0ABW3IQB5</accession>
<dbReference type="Gene3D" id="1.20.120.160">
    <property type="entry name" value="HPT domain"/>
    <property type="match status" value="1"/>
</dbReference>
<evidence type="ECO:0000256" key="8">
    <source>
        <dbReference type="ARBA" id="ARBA00022692"/>
    </source>
</evidence>
<evidence type="ECO:0000256" key="2">
    <source>
        <dbReference type="ARBA" id="ARBA00004429"/>
    </source>
</evidence>
<dbReference type="SUPFAM" id="SSF47226">
    <property type="entry name" value="Histidine-containing phosphotransfer domain, HPT domain"/>
    <property type="match status" value="1"/>
</dbReference>
<dbReference type="InterPro" id="IPR008207">
    <property type="entry name" value="Sig_transdc_His_kin_Hpt_dom"/>
</dbReference>
<evidence type="ECO:0000256" key="12">
    <source>
        <dbReference type="ARBA" id="ARBA00023012"/>
    </source>
</evidence>
<dbReference type="SMART" id="SM00448">
    <property type="entry name" value="REC"/>
    <property type="match status" value="1"/>
</dbReference>